<dbReference type="KEGG" id="aser:Asera_46490"/>
<dbReference type="InterPro" id="IPR001387">
    <property type="entry name" value="Cro/C1-type_HTH"/>
</dbReference>
<evidence type="ECO:0000313" key="2">
    <source>
        <dbReference type="Proteomes" id="UP000680750"/>
    </source>
</evidence>
<accession>A0A810L880</accession>
<name>A0A810L880_9ACTN</name>
<dbReference type="AlphaFoldDB" id="A0A810L880"/>
<gene>
    <name evidence="1" type="ORF">Asera_46490</name>
</gene>
<proteinExistence type="predicted"/>
<organism evidence="1 2">
    <name type="scientific">Actinocatenispora sera</name>
    <dbReference type="NCBI Taxonomy" id="390989"/>
    <lineage>
        <taxon>Bacteria</taxon>
        <taxon>Bacillati</taxon>
        <taxon>Actinomycetota</taxon>
        <taxon>Actinomycetes</taxon>
        <taxon>Micromonosporales</taxon>
        <taxon>Micromonosporaceae</taxon>
        <taxon>Actinocatenispora</taxon>
    </lineage>
</organism>
<dbReference type="Gene3D" id="1.10.260.40">
    <property type="entry name" value="lambda repressor-like DNA-binding domains"/>
    <property type="match status" value="1"/>
</dbReference>
<dbReference type="EMBL" id="AP023354">
    <property type="protein sequence ID" value="BCJ30541.1"/>
    <property type="molecule type" value="Genomic_DNA"/>
</dbReference>
<dbReference type="InterPro" id="IPR010982">
    <property type="entry name" value="Lambda_DNA-bd_dom_sf"/>
</dbReference>
<keyword evidence="2" id="KW-1185">Reference proteome</keyword>
<evidence type="ECO:0000313" key="1">
    <source>
        <dbReference type="EMBL" id="BCJ30541.1"/>
    </source>
</evidence>
<dbReference type="Proteomes" id="UP000680750">
    <property type="component" value="Chromosome"/>
</dbReference>
<sequence>MAGTQIKAARLTRNMTQSQVIHELVRRGQASGLNIASAASLKTLLSMWENGRRSVGEEYRPLLRAVFGMTDEELFGTSHHEDSSEYDQLARRIASARTIDAAAIATLSQQTDLLRNMDRCHGAPALVDQMTSHLSTLEEAMSHSFLPRHREPIAAILADAAALAGWQALDVGAMDRAWCYHETARRAALECGNRTLLAHAMAQQALALVDVEEYGSAVELVQQARLAAGSSTPARFLAWLWASEAEVLAAAGEIESCRRALDHATEALPAGPDATEPDMPYIVLNDSHLARWRGNVLARVGDGAAIEDLYRALSTLDTTTSTRAEASLHCDLAYAHSSRDEADEARRHAGEARRLANRAGSVRQRRRLSLLSRNL</sequence>
<dbReference type="RefSeq" id="WP_030447298.1">
    <property type="nucleotide sequence ID" value="NZ_AP023354.1"/>
</dbReference>
<reference evidence="1" key="1">
    <citation type="submission" date="2020-08" db="EMBL/GenBank/DDBJ databases">
        <title>Whole genome shotgun sequence of Actinocatenispora sera NBRC 101916.</title>
        <authorList>
            <person name="Komaki H."/>
            <person name="Tamura T."/>
        </authorList>
    </citation>
    <scope>NUCLEOTIDE SEQUENCE</scope>
    <source>
        <strain evidence="1">NBRC 101916</strain>
    </source>
</reference>
<dbReference type="InterPro" id="IPR011990">
    <property type="entry name" value="TPR-like_helical_dom_sf"/>
</dbReference>
<dbReference type="SUPFAM" id="SSF48452">
    <property type="entry name" value="TPR-like"/>
    <property type="match status" value="1"/>
</dbReference>
<evidence type="ECO:0008006" key="3">
    <source>
        <dbReference type="Google" id="ProtNLM"/>
    </source>
</evidence>
<protein>
    <recommendedName>
        <fullName evidence="3">HTH cro/C1-type domain-containing protein</fullName>
    </recommendedName>
</protein>
<dbReference type="GO" id="GO:0003677">
    <property type="term" value="F:DNA binding"/>
    <property type="evidence" value="ECO:0007669"/>
    <property type="project" value="InterPro"/>
</dbReference>
<dbReference type="CDD" id="cd00093">
    <property type="entry name" value="HTH_XRE"/>
    <property type="match status" value="1"/>
</dbReference>